<dbReference type="InterPro" id="IPR036513">
    <property type="entry name" value="STAS_dom_sf"/>
</dbReference>
<sequence length="144" mass="16093">MPTELHYDAENDLMHTRAFGRVTKEDLLRHPSAQIEKLPQEGAHLYELLDARDVEGVDVSILGIVAHVPKMFSQLRHFDGVSLAILSNEDWVYGQANQLAALFARSSVRIRVFRVESQAMAWLDDQRAARNAVIEASARRAGGA</sequence>
<proteinExistence type="predicted"/>
<dbReference type="AlphaFoldDB" id="A0A6B3L5N6"/>
<accession>A0A6B3L5N6</accession>
<dbReference type="InterPro" id="IPR021866">
    <property type="entry name" value="SpoIIAA-like"/>
</dbReference>
<protein>
    <recommendedName>
        <fullName evidence="3">STAS/SEC14 domain-containing protein</fullName>
    </recommendedName>
</protein>
<dbReference type="EMBL" id="CP066776">
    <property type="protein sequence ID" value="QQL45146.1"/>
    <property type="molecule type" value="Genomic_DNA"/>
</dbReference>
<evidence type="ECO:0008006" key="3">
    <source>
        <dbReference type="Google" id="ProtNLM"/>
    </source>
</evidence>
<evidence type="ECO:0000313" key="1">
    <source>
        <dbReference type="EMBL" id="QQL45146.1"/>
    </source>
</evidence>
<name>A0A6B3L5N6_9BACT</name>
<dbReference type="Gene3D" id="3.40.50.10600">
    <property type="entry name" value="SpoIIaa-like domains"/>
    <property type="match status" value="1"/>
</dbReference>
<gene>
    <name evidence="1" type="ORF">G3M56_000735</name>
</gene>
<evidence type="ECO:0000313" key="2">
    <source>
        <dbReference type="Proteomes" id="UP000475117"/>
    </source>
</evidence>
<keyword evidence="2" id="KW-1185">Reference proteome</keyword>
<dbReference type="KEGG" id="soa:G3M56_000735"/>
<reference evidence="1 2" key="1">
    <citation type="submission" date="2020-12" db="EMBL/GenBank/DDBJ databases">
        <title>Sulforoseuscoccus oceanibium gen. nov., sp. nov., a representative of the phylum Verrucomicrobia with special cytoplasmic membrane, and proposal of Sulforoseuscoccusaceae fam. nov.</title>
        <authorList>
            <person name="Xi F."/>
        </authorList>
    </citation>
    <scope>NUCLEOTIDE SEQUENCE [LARGE SCALE GENOMIC DNA]</scope>
    <source>
        <strain evidence="1 2">T37</strain>
    </source>
</reference>
<dbReference type="InterPro" id="IPR038396">
    <property type="entry name" value="SpoIIAA-like_sf"/>
</dbReference>
<dbReference type="SUPFAM" id="SSF52091">
    <property type="entry name" value="SpoIIaa-like"/>
    <property type="match status" value="1"/>
</dbReference>
<organism evidence="1 2">
    <name type="scientific">Sulfuriroseicoccus oceanibius</name>
    <dbReference type="NCBI Taxonomy" id="2707525"/>
    <lineage>
        <taxon>Bacteria</taxon>
        <taxon>Pseudomonadati</taxon>
        <taxon>Verrucomicrobiota</taxon>
        <taxon>Verrucomicrobiia</taxon>
        <taxon>Verrucomicrobiales</taxon>
        <taxon>Verrucomicrobiaceae</taxon>
        <taxon>Sulfuriroseicoccus</taxon>
    </lineage>
</organism>
<dbReference type="Pfam" id="PF11964">
    <property type="entry name" value="SpoIIAA-like"/>
    <property type="match status" value="1"/>
</dbReference>
<dbReference type="RefSeq" id="WP_164364951.1">
    <property type="nucleotide sequence ID" value="NZ_CP066776.1"/>
</dbReference>
<dbReference type="Proteomes" id="UP000475117">
    <property type="component" value="Chromosome"/>
</dbReference>